<evidence type="ECO:0000313" key="2">
    <source>
        <dbReference type="EMBL" id="SHL54876.1"/>
    </source>
</evidence>
<accession>A0A9X8QRC5</accession>
<proteinExistence type="predicted"/>
<dbReference type="Proteomes" id="UP000184388">
    <property type="component" value="Unassembled WGS sequence"/>
</dbReference>
<feature type="domain" description="ORC1/DEAH AAA+ ATPase" evidence="1">
    <location>
        <begin position="103"/>
        <end position="237"/>
    </location>
</feature>
<evidence type="ECO:0000313" key="3">
    <source>
        <dbReference type="Proteomes" id="UP000184388"/>
    </source>
</evidence>
<comment type="caution">
    <text evidence="2">The sequence shown here is derived from an EMBL/GenBank/DDBJ whole genome shotgun (WGS) entry which is preliminary data.</text>
</comment>
<dbReference type="AlphaFoldDB" id="A0A9X8QRC5"/>
<reference evidence="3" key="1">
    <citation type="submission" date="2016-11" db="EMBL/GenBank/DDBJ databases">
        <authorList>
            <person name="Jaros S."/>
            <person name="Januszkiewicz K."/>
            <person name="Wedrychowicz H."/>
        </authorList>
    </citation>
    <scope>NUCLEOTIDE SEQUENCE [LARGE SCALE GENOMIC DNA]</scope>
    <source>
        <strain evidence="3">CGMCC 4.3555</strain>
    </source>
</reference>
<dbReference type="RefSeq" id="WP_073444187.1">
    <property type="nucleotide sequence ID" value="NZ_FRBK01000005.1"/>
</dbReference>
<dbReference type="Gene3D" id="3.40.50.300">
    <property type="entry name" value="P-loop containing nucleotide triphosphate hydrolases"/>
    <property type="match status" value="1"/>
</dbReference>
<dbReference type="InterPro" id="IPR049945">
    <property type="entry name" value="AAA_22"/>
</dbReference>
<evidence type="ECO:0000259" key="1">
    <source>
        <dbReference type="Pfam" id="PF13401"/>
    </source>
</evidence>
<organism evidence="2 3">
    <name type="scientific">Streptomyces yunnanensis</name>
    <dbReference type="NCBI Taxonomy" id="156453"/>
    <lineage>
        <taxon>Bacteria</taxon>
        <taxon>Bacillati</taxon>
        <taxon>Actinomycetota</taxon>
        <taxon>Actinomycetes</taxon>
        <taxon>Kitasatosporales</taxon>
        <taxon>Streptomycetaceae</taxon>
        <taxon>Streptomyces</taxon>
    </lineage>
</organism>
<gene>
    <name evidence="2" type="ORF">SAMN05216268_1053</name>
</gene>
<sequence>MTTSKPTRAQAEEADLRSRLDHLTLSRKEGFARLADAPRRIRPELLSRRQLKKLSEEALAEYNRARRKWHANLGPLGTPQMNALHEDLWDIFDSNDQDSDKVKGGIALDAFPGLGKTTAVLAFARKLHRRIIREEGKYTDDGHERWPVCRVGLTSNTGMRDFNRAILEYFGHPGRFRGTTADFGYRALDSVLSAETKLLIVDDLHFLKWRNKSGIEVSNHFKYIANEFPVTLLMVGVGLEKRGLFSEGATYEDGVLAQTGRRTTRLGMEPFDIKTEQGRRGWRDTLLAIEERVILANKFPGMIADDLSDYLFARSTGHIGSLMTLINRGCQRAVRGGAERLERGLLDLVKNDAASEEARRELQLAFETSKLTSLPELQRCKAS</sequence>
<dbReference type="EMBL" id="FRBK01000005">
    <property type="protein sequence ID" value="SHL54876.1"/>
    <property type="molecule type" value="Genomic_DNA"/>
</dbReference>
<dbReference type="Pfam" id="PF13401">
    <property type="entry name" value="AAA_22"/>
    <property type="match status" value="1"/>
</dbReference>
<dbReference type="GO" id="GO:0016887">
    <property type="term" value="F:ATP hydrolysis activity"/>
    <property type="evidence" value="ECO:0007669"/>
    <property type="project" value="InterPro"/>
</dbReference>
<dbReference type="InterPro" id="IPR027417">
    <property type="entry name" value="P-loop_NTPase"/>
</dbReference>
<protein>
    <submittedName>
        <fullName evidence="2">TniB protein</fullName>
    </submittedName>
</protein>
<dbReference type="SUPFAM" id="SSF52540">
    <property type="entry name" value="P-loop containing nucleoside triphosphate hydrolases"/>
    <property type="match status" value="1"/>
</dbReference>
<name>A0A9X8QRC5_9ACTN</name>